<dbReference type="STRING" id="113562.SAMN04489716_5362"/>
<organism evidence="8 9">
    <name type="scientific">Actinoplanes derwentensis</name>
    <dbReference type="NCBI Taxonomy" id="113562"/>
    <lineage>
        <taxon>Bacteria</taxon>
        <taxon>Bacillati</taxon>
        <taxon>Actinomycetota</taxon>
        <taxon>Actinomycetes</taxon>
        <taxon>Micromonosporales</taxon>
        <taxon>Micromonosporaceae</taxon>
        <taxon>Actinoplanes</taxon>
    </lineage>
</organism>
<dbReference type="GO" id="GO:0016987">
    <property type="term" value="F:sigma factor activity"/>
    <property type="evidence" value="ECO:0007669"/>
    <property type="project" value="UniProtKB-KW"/>
</dbReference>
<keyword evidence="3" id="KW-0731">Sigma factor</keyword>
<dbReference type="Proteomes" id="UP000198688">
    <property type="component" value="Chromosome I"/>
</dbReference>
<dbReference type="AlphaFoldDB" id="A0A1H2C8G1"/>
<dbReference type="SUPFAM" id="SSF88946">
    <property type="entry name" value="Sigma2 domain of RNA polymerase sigma factors"/>
    <property type="match status" value="1"/>
</dbReference>
<evidence type="ECO:0000256" key="5">
    <source>
        <dbReference type="ARBA" id="ARBA00023163"/>
    </source>
</evidence>
<dbReference type="InterPro" id="IPR036388">
    <property type="entry name" value="WH-like_DNA-bd_sf"/>
</dbReference>
<comment type="similarity">
    <text evidence="1">Belongs to the sigma-70 factor family. ECF subfamily.</text>
</comment>
<protein>
    <submittedName>
        <fullName evidence="8">RNA polymerase sigma-70 factor, ECF subfamily</fullName>
    </submittedName>
</protein>
<feature type="domain" description="RNA polymerase sigma factor 70 region 4 type 2" evidence="7">
    <location>
        <begin position="122"/>
        <end position="174"/>
    </location>
</feature>
<dbReference type="OrthoDB" id="9811152at2"/>
<keyword evidence="9" id="KW-1185">Reference proteome</keyword>
<reference evidence="8 9" key="1">
    <citation type="submission" date="2016-10" db="EMBL/GenBank/DDBJ databases">
        <authorList>
            <person name="de Groot N.N."/>
        </authorList>
    </citation>
    <scope>NUCLEOTIDE SEQUENCE [LARGE SCALE GENOMIC DNA]</scope>
    <source>
        <strain evidence="8 9">DSM 43941</strain>
    </source>
</reference>
<dbReference type="GO" id="GO:0006352">
    <property type="term" value="P:DNA-templated transcription initiation"/>
    <property type="evidence" value="ECO:0007669"/>
    <property type="project" value="InterPro"/>
</dbReference>
<keyword evidence="5" id="KW-0804">Transcription</keyword>
<evidence type="ECO:0000256" key="1">
    <source>
        <dbReference type="ARBA" id="ARBA00010641"/>
    </source>
</evidence>
<dbReference type="Gene3D" id="1.10.10.10">
    <property type="entry name" value="Winged helix-like DNA-binding domain superfamily/Winged helix DNA-binding domain"/>
    <property type="match status" value="1"/>
</dbReference>
<feature type="domain" description="RNA polymerase sigma-70 region 2" evidence="6">
    <location>
        <begin position="27"/>
        <end position="93"/>
    </location>
</feature>
<sequence length="185" mass="21063">MDPAPENTLYGDSPLLPTHDEALKLAYETHGPILLNYLLRLTTGNRAMAEDILQETLVRAWNHPEARTADGEWSRGWLFTVARRIAIDHIRVAQVRPTEQLDERIEDHHTTADDIDRLINTREVRDAVARLPERLRSALIEIYFQEHSVAEAAQNLAVPEGTVKSRTFYALRALHEDLVAHGFTV</sequence>
<dbReference type="Pfam" id="PF08281">
    <property type="entry name" value="Sigma70_r4_2"/>
    <property type="match status" value="1"/>
</dbReference>
<dbReference type="InterPro" id="IPR039425">
    <property type="entry name" value="RNA_pol_sigma-70-like"/>
</dbReference>
<dbReference type="InterPro" id="IPR013325">
    <property type="entry name" value="RNA_pol_sigma_r2"/>
</dbReference>
<dbReference type="GO" id="GO:0003677">
    <property type="term" value="F:DNA binding"/>
    <property type="evidence" value="ECO:0007669"/>
    <property type="project" value="UniProtKB-KW"/>
</dbReference>
<dbReference type="PANTHER" id="PTHR43133:SF52">
    <property type="entry name" value="ECF RNA POLYMERASE SIGMA FACTOR SIGL"/>
    <property type="match status" value="1"/>
</dbReference>
<dbReference type="Gene3D" id="1.10.1740.10">
    <property type="match status" value="1"/>
</dbReference>
<dbReference type="RefSeq" id="WP_092547151.1">
    <property type="nucleotide sequence ID" value="NZ_BOMJ01000034.1"/>
</dbReference>
<dbReference type="InterPro" id="IPR007627">
    <property type="entry name" value="RNA_pol_sigma70_r2"/>
</dbReference>
<dbReference type="CDD" id="cd06171">
    <property type="entry name" value="Sigma70_r4"/>
    <property type="match status" value="1"/>
</dbReference>
<evidence type="ECO:0000256" key="2">
    <source>
        <dbReference type="ARBA" id="ARBA00023015"/>
    </source>
</evidence>
<evidence type="ECO:0000259" key="7">
    <source>
        <dbReference type="Pfam" id="PF08281"/>
    </source>
</evidence>
<dbReference type="InterPro" id="IPR013249">
    <property type="entry name" value="RNA_pol_sigma70_r4_t2"/>
</dbReference>
<accession>A0A1H2C8G1</accession>
<proteinExistence type="inferred from homology"/>
<evidence type="ECO:0000313" key="8">
    <source>
        <dbReference type="EMBL" id="SDT66552.1"/>
    </source>
</evidence>
<gene>
    <name evidence="8" type="ORF">SAMN04489716_5362</name>
</gene>
<evidence type="ECO:0000256" key="3">
    <source>
        <dbReference type="ARBA" id="ARBA00023082"/>
    </source>
</evidence>
<name>A0A1H2C8G1_9ACTN</name>
<keyword evidence="4" id="KW-0238">DNA-binding</keyword>
<evidence type="ECO:0000256" key="4">
    <source>
        <dbReference type="ARBA" id="ARBA00023125"/>
    </source>
</evidence>
<evidence type="ECO:0000313" key="9">
    <source>
        <dbReference type="Proteomes" id="UP000198688"/>
    </source>
</evidence>
<keyword evidence="2" id="KW-0805">Transcription regulation</keyword>
<dbReference type="InterPro" id="IPR013324">
    <property type="entry name" value="RNA_pol_sigma_r3/r4-like"/>
</dbReference>
<evidence type="ECO:0000259" key="6">
    <source>
        <dbReference type="Pfam" id="PF04542"/>
    </source>
</evidence>
<dbReference type="NCBIfam" id="TIGR02937">
    <property type="entry name" value="sigma70-ECF"/>
    <property type="match status" value="1"/>
</dbReference>
<dbReference type="SUPFAM" id="SSF88659">
    <property type="entry name" value="Sigma3 and sigma4 domains of RNA polymerase sigma factors"/>
    <property type="match status" value="1"/>
</dbReference>
<dbReference type="Pfam" id="PF04542">
    <property type="entry name" value="Sigma70_r2"/>
    <property type="match status" value="1"/>
</dbReference>
<dbReference type="InterPro" id="IPR014284">
    <property type="entry name" value="RNA_pol_sigma-70_dom"/>
</dbReference>
<dbReference type="EMBL" id="LT629758">
    <property type="protein sequence ID" value="SDT66552.1"/>
    <property type="molecule type" value="Genomic_DNA"/>
</dbReference>
<dbReference type="PANTHER" id="PTHR43133">
    <property type="entry name" value="RNA POLYMERASE ECF-TYPE SIGMA FACTO"/>
    <property type="match status" value="1"/>
</dbReference>